<dbReference type="PANTHER" id="PTHR22850">
    <property type="entry name" value="WD40 REPEAT FAMILY"/>
    <property type="match status" value="1"/>
</dbReference>
<dbReference type="Pfam" id="PF00400">
    <property type="entry name" value="WD40"/>
    <property type="match status" value="5"/>
</dbReference>
<evidence type="ECO:0000256" key="6">
    <source>
        <dbReference type="PROSITE-ProRule" id="PRU00221"/>
    </source>
</evidence>
<name>A0A6A6H427_VIRVR</name>
<feature type="region of interest" description="Disordered" evidence="7">
    <location>
        <begin position="1"/>
        <end position="20"/>
    </location>
</feature>
<dbReference type="OrthoDB" id="427795at2759"/>
<dbReference type="PROSITE" id="PS00678">
    <property type="entry name" value="WD_REPEATS_1"/>
    <property type="match status" value="2"/>
</dbReference>
<organism evidence="9 10">
    <name type="scientific">Viridothelium virens</name>
    <name type="common">Speckled blister lichen</name>
    <name type="synonym">Trypethelium virens</name>
    <dbReference type="NCBI Taxonomy" id="1048519"/>
    <lineage>
        <taxon>Eukaryota</taxon>
        <taxon>Fungi</taxon>
        <taxon>Dikarya</taxon>
        <taxon>Ascomycota</taxon>
        <taxon>Pezizomycotina</taxon>
        <taxon>Dothideomycetes</taxon>
        <taxon>Dothideomycetes incertae sedis</taxon>
        <taxon>Trypetheliales</taxon>
        <taxon>Trypetheliaceae</taxon>
        <taxon>Viridothelium</taxon>
    </lineage>
</organism>
<dbReference type="EMBL" id="ML991812">
    <property type="protein sequence ID" value="KAF2232752.1"/>
    <property type="molecule type" value="Genomic_DNA"/>
</dbReference>
<feature type="repeat" description="WD" evidence="6">
    <location>
        <begin position="280"/>
        <end position="322"/>
    </location>
</feature>
<protein>
    <submittedName>
        <fullName evidence="9">Histone acetyltransferase type B subunit 2</fullName>
    </submittedName>
</protein>
<reference evidence="9" key="1">
    <citation type="journal article" date="2020" name="Stud. Mycol.">
        <title>101 Dothideomycetes genomes: a test case for predicting lifestyles and emergence of pathogens.</title>
        <authorList>
            <person name="Haridas S."/>
            <person name="Albert R."/>
            <person name="Binder M."/>
            <person name="Bloem J."/>
            <person name="Labutti K."/>
            <person name="Salamov A."/>
            <person name="Andreopoulos B."/>
            <person name="Baker S."/>
            <person name="Barry K."/>
            <person name="Bills G."/>
            <person name="Bluhm B."/>
            <person name="Cannon C."/>
            <person name="Castanera R."/>
            <person name="Culley D."/>
            <person name="Daum C."/>
            <person name="Ezra D."/>
            <person name="Gonzalez J."/>
            <person name="Henrissat B."/>
            <person name="Kuo A."/>
            <person name="Liang C."/>
            <person name="Lipzen A."/>
            <person name="Lutzoni F."/>
            <person name="Magnuson J."/>
            <person name="Mondo S."/>
            <person name="Nolan M."/>
            <person name="Ohm R."/>
            <person name="Pangilinan J."/>
            <person name="Park H.-J."/>
            <person name="Ramirez L."/>
            <person name="Alfaro M."/>
            <person name="Sun H."/>
            <person name="Tritt A."/>
            <person name="Yoshinaga Y."/>
            <person name="Zwiers L.-H."/>
            <person name="Turgeon B."/>
            <person name="Goodwin S."/>
            <person name="Spatafora J."/>
            <person name="Crous P."/>
            <person name="Grigoriev I."/>
        </authorList>
    </citation>
    <scope>NUCLEOTIDE SEQUENCE</scope>
    <source>
        <strain evidence="9">Tuck. ex Michener</strain>
    </source>
</reference>
<feature type="repeat" description="WD" evidence="6">
    <location>
        <begin position="324"/>
        <end position="359"/>
    </location>
</feature>
<evidence type="ECO:0000256" key="7">
    <source>
        <dbReference type="SAM" id="MobiDB-lite"/>
    </source>
</evidence>
<evidence type="ECO:0000256" key="1">
    <source>
        <dbReference type="ARBA" id="ARBA00004123"/>
    </source>
</evidence>
<dbReference type="SMART" id="SM00320">
    <property type="entry name" value="WD40"/>
    <property type="match status" value="6"/>
</dbReference>
<gene>
    <name evidence="9" type="ORF">EV356DRAFT_504726</name>
</gene>
<dbReference type="Proteomes" id="UP000800092">
    <property type="component" value="Unassembled WGS sequence"/>
</dbReference>
<dbReference type="InterPro" id="IPR050459">
    <property type="entry name" value="WD_repeat_RBAP46/RBAP48/MSI1"/>
</dbReference>
<keyword evidence="4" id="KW-0156">Chromatin regulator</keyword>
<dbReference type="InterPro" id="IPR036322">
    <property type="entry name" value="WD40_repeat_dom_sf"/>
</dbReference>
<dbReference type="Pfam" id="PF12265">
    <property type="entry name" value="CAF1C_H4-bd"/>
    <property type="match status" value="1"/>
</dbReference>
<keyword evidence="9" id="KW-0808">Transferase</keyword>
<feature type="region of interest" description="Disordered" evidence="7">
    <location>
        <begin position="97"/>
        <end position="123"/>
    </location>
</feature>
<dbReference type="InterPro" id="IPR015943">
    <property type="entry name" value="WD40/YVTN_repeat-like_dom_sf"/>
</dbReference>
<dbReference type="GO" id="GO:0005634">
    <property type="term" value="C:nucleus"/>
    <property type="evidence" value="ECO:0007669"/>
    <property type="project" value="UniProtKB-SubCell"/>
</dbReference>
<dbReference type="GO" id="GO:0006325">
    <property type="term" value="P:chromatin organization"/>
    <property type="evidence" value="ECO:0007669"/>
    <property type="project" value="UniProtKB-KW"/>
</dbReference>
<evidence type="ECO:0000256" key="4">
    <source>
        <dbReference type="ARBA" id="ARBA00022853"/>
    </source>
</evidence>
<sequence length="435" mass="48896">MDKDMEDGGNNQEAPSEEAIKQQQIVNEEYKIWKKNAPLLYDLMLTRALEWPTLTVQWMPDKQALPDKNFSTHRLLIGTHTSGDQQNYLQIANVQLPNATPPKSSDYDEEREDIGGYNGPQQPVTFNVIQKIPHPGEVNKARYQPQNPNLIATWCTDGRILFWDRTKHPSDPGPNAAVNPQAELTGHEREGFGMSWSTFNEGQLATAGEDETVRVWDVKDYSSSSKIIKPRTTYTIHSATVNDVQHHPFLSHAIGSVSDDCTFKLIDTRLSGTSRAAREAKDHTDAVNALAFHPIEEVIFATGSADRSVRIWDLRNLKMSLAVLESHFESVQTVKWDPHHFNMLASGSQDRRVLLWDLSKIGDEQTQEDAEDGPPELAFMHAGHTAPISEFSWNKTNPWMLCSASEDNLIEIWQPAKAIVSRPVRPADAAEGRSK</sequence>
<dbReference type="InterPro" id="IPR001680">
    <property type="entry name" value="WD40_rpt"/>
</dbReference>
<feature type="repeat" description="WD" evidence="6">
    <location>
        <begin position="381"/>
        <end position="414"/>
    </location>
</feature>
<dbReference type="PROSITE" id="PS50082">
    <property type="entry name" value="WD_REPEATS_2"/>
    <property type="match status" value="4"/>
</dbReference>
<evidence type="ECO:0000313" key="10">
    <source>
        <dbReference type="Proteomes" id="UP000800092"/>
    </source>
</evidence>
<keyword evidence="10" id="KW-1185">Reference proteome</keyword>
<dbReference type="InterPro" id="IPR019775">
    <property type="entry name" value="WD40_repeat_CS"/>
</dbReference>
<accession>A0A6A6H427</accession>
<dbReference type="SUPFAM" id="SSF50978">
    <property type="entry name" value="WD40 repeat-like"/>
    <property type="match status" value="1"/>
</dbReference>
<evidence type="ECO:0000256" key="5">
    <source>
        <dbReference type="ARBA" id="ARBA00023242"/>
    </source>
</evidence>
<feature type="domain" description="Histone-binding protein RBBP4-like N-terminal" evidence="8">
    <location>
        <begin position="28"/>
        <end position="98"/>
    </location>
</feature>
<dbReference type="CDD" id="cd00200">
    <property type="entry name" value="WD40"/>
    <property type="match status" value="1"/>
</dbReference>
<dbReference type="InterPro" id="IPR022052">
    <property type="entry name" value="Histone-bd_RBBP4-like_N"/>
</dbReference>
<dbReference type="InterPro" id="IPR020472">
    <property type="entry name" value="WD40_PAC1"/>
</dbReference>
<keyword evidence="5" id="KW-0539">Nucleus</keyword>
<keyword evidence="3" id="KW-0677">Repeat</keyword>
<keyword evidence="2 6" id="KW-0853">WD repeat</keyword>
<evidence type="ECO:0000313" key="9">
    <source>
        <dbReference type="EMBL" id="KAF2232752.1"/>
    </source>
</evidence>
<dbReference type="AlphaFoldDB" id="A0A6A6H427"/>
<dbReference type="PROSITE" id="PS50294">
    <property type="entry name" value="WD_REPEATS_REGION"/>
    <property type="match status" value="3"/>
</dbReference>
<comment type="subcellular location">
    <subcellularLocation>
        <location evidence="1">Nucleus</location>
    </subcellularLocation>
</comment>
<dbReference type="GO" id="GO:0016740">
    <property type="term" value="F:transferase activity"/>
    <property type="evidence" value="ECO:0007669"/>
    <property type="project" value="UniProtKB-KW"/>
</dbReference>
<feature type="repeat" description="WD" evidence="6">
    <location>
        <begin position="184"/>
        <end position="226"/>
    </location>
</feature>
<dbReference type="PRINTS" id="PR00320">
    <property type="entry name" value="GPROTEINBRPT"/>
</dbReference>
<dbReference type="Gene3D" id="2.130.10.10">
    <property type="entry name" value="YVTN repeat-like/Quinoprotein amine dehydrogenase"/>
    <property type="match status" value="1"/>
</dbReference>
<evidence type="ECO:0000259" key="8">
    <source>
        <dbReference type="Pfam" id="PF12265"/>
    </source>
</evidence>
<proteinExistence type="predicted"/>
<evidence type="ECO:0000256" key="3">
    <source>
        <dbReference type="ARBA" id="ARBA00022737"/>
    </source>
</evidence>
<evidence type="ECO:0000256" key="2">
    <source>
        <dbReference type="ARBA" id="ARBA00022574"/>
    </source>
</evidence>